<dbReference type="OrthoDB" id="5431194at2"/>
<evidence type="ECO:0000256" key="6">
    <source>
        <dbReference type="ARBA" id="ARBA00022692"/>
    </source>
</evidence>
<keyword evidence="2" id="KW-0813">Transport</keyword>
<organism evidence="11 12">
    <name type="scientific">Desulfopila aestuarii DSM 18488</name>
    <dbReference type="NCBI Taxonomy" id="1121416"/>
    <lineage>
        <taxon>Bacteria</taxon>
        <taxon>Pseudomonadati</taxon>
        <taxon>Thermodesulfobacteriota</taxon>
        <taxon>Desulfobulbia</taxon>
        <taxon>Desulfobulbales</taxon>
        <taxon>Desulfocapsaceae</taxon>
        <taxon>Desulfopila</taxon>
    </lineage>
</organism>
<keyword evidence="4" id="KW-0997">Cell inner membrane</keyword>
<dbReference type="STRING" id="1121416.SAMN02745220_00259"/>
<feature type="transmembrane region" description="Helical" evidence="10">
    <location>
        <begin position="30"/>
        <end position="49"/>
    </location>
</feature>
<keyword evidence="12" id="KW-1185">Reference proteome</keyword>
<dbReference type="PANTHER" id="PTHR37468:SF1">
    <property type="entry name" value="SULFATE TRANSPORTER CYSZ"/>
    <property type="match status" value="1"/>
</dbReference>
<keyword evidence="7 10" id="KW-1133">Transmembrane helix</keyword>
<evidence type="ECO:0000256" key="4">
    <source>
        <dbReference type="ARBA" id="ARBA00022519"/>
    </source>
</evidence>
<evidence type="ECO:0000256" key="9">
    <source>
        <dbReference type="ARBA" id="ARBA00023136"/>
    </source>
</evidence>
<evidence type="ECO:0000256" key="3">
    <source>
        <dbReference type="ARBA" id="ARBA00022475"/>
    </source>
</evidence>
<evidence type="ECO:0000256" key="5">
    <source>
        <dbReference type="ARBA" id="ARBA00022605"/>
    </source>
</evidence>
<dbReference type="GO" id="GO:0005886">
    <property type="term" value="C:plasma membrane"/>
    <property type="evidence" value="ECO:0007669"/>
    <property type="project" value="TreeGrafter"/>
</dbReference>
<comment type="subcellular location">
    <subcellularLocation>
        <location evidence="1">Membrane</location>
        <topology evidence="1">Multi-pass membrane protein</topology>
    </subcellularLocation>
</comment>
<evidence type="ECO:0000256" key="2">
    <source>
        <dbReference type="ARBA" id="ARBA00022448"/>
    </source>
</evidence>
<accession>A0A1M7XWA2</accession>
<dbReference type="GO" id="GO:0009675">
    <property type="term" value="F:high-affinity sulfate:proton symporter activity"/>
    <property type="evidence" value="ECO:0007669"/>
    <property type="project" value="TreeGrafter"/>
</dbReference>
<feature type="transmembrane region" description="Helical" evidence="10">
    <location>
        <begin position="173"/>
        <end position="191"/>
    </location>
</feature>
<keyword evidence="8" id="KW-0764">Sulfate transport</keyword>
<dbReference type="InterPro" id="IPR059112">
    <property type="entry name" value="CysZ/EI24"/>
</dbReference>
<dbReference type="AlphaFoldDB" id="A0A1M7XWA2"/>
<keyword evidence="3" id="KW-1003">Cell membrane</keyword>
<keyword evidence="9 10" id="KW-0472">Membrane</keyword>
<protein>
    <submittedName>
        <fullName evidence="11">CysZ protein</fullName>
    </submittedName>
</protein>
<keyword evidence="5" id="KW-0028">Amino-acid biosynthesis</keyword>
<evidence type="ECO:0000256" key="7">
    <source>
        <dbReference type="ARBA" id="ARBA00022989"/>
    </source>
</evidence>
<dbReference type="Pfam" id="PF07264">
    <property type="entry name" value="EI24"/>
    <property type="match status" value="1"/>
</dbReference>
<feature type="transmembrane region" description="Helical" evidence="10">
    <location>
        <begin position="87"/>
        <end position="108"/>
    </location>
</feature>
<evidence type="ECO:0000256" key="1">
    <source>
        <dbReference type="ARBA" id="ARBA00004141"/>
    </source>
</evidence>
<dbReference type="PANTHER" id="PTHR37468">
    <property type="entry name" value="SULFATE TRANSPORTER CYSZ"/>
    <property type="match status" value="1"/>
</dbReference>
<dbReference type="InterPro" id="IPR050480">
    <property type="entry name" value="CysZ-like"/>
</dbReference>
<dbReference type="RefSeq" id="WP_073611613.1">
    <property type="nucleotide sequence ID" value="NZ_FRFE01000001.1"/>
</dbReference>
<feature type="transmembrane region" description="Helical" evidence="10">
    <location>
        <begin position="148"/>
        <end position="167"/>
    </location>
</feature>
<dbReference type="GO" id="GO:0000103">
    <property type="term" value="P:sulfate assimilation"/>
    <property type="evidence" value="ECO:0007669"/>
    <property type="project" value="TreeGrafter"/>
</dbReference>
<proteinExistence type="predicted"/>
<sequence length="265" mass="29798">MTPKTSPPPLQPEWFSLSYCLGFMFRKKRILGWSILLFLATIGLTTAGYQLSIEHVDKIAGSFLMDPPSAETIWGWIKFQGWKAGKILFFIITRIMAFYLAFLVAYCLTSPGYVFLSTAAEKLHAGNDFNSDDSFSIMGMLVDVLEGVKIALFGVLVTIVALMVNFIPGLGQGVVFLLYAFYSALMFIDYPSSRRRWSLGRKIGWLREHGGTALRIGLLPAFISMIPLLNVFLMSLLFPLLTIYSTLNFSAIELFNERSVARRTR</sequence>
<reference evidence="11 12" key="1">
    <citation type="submission" date="2016-12" db="EMBL/GenBank/DDBJ databases">
        <authorList>
            <person name="Song W.-J."/>
            <person name="Kurnit D.M."/>
        </authorList>
    </citation>
    <scope>NUCLEOTIDE SEQUENCE [LARGE SCALE GENOMIC DNA]</scope>
    <source>
        <strain evidence="11 12">DSM 18488</strain>
    </source>
</reference>
<dbReference type="EMBL" id="FRFE01000001">
    <property type="protein sequence ID" value="SHO43026.1"/>
    <property type="molecule type" value="Genomic_DNA"/>
</dbReference>
<name>A0A1M7XWA2_9BACT</name>
<gene>
    <name evidence="11" type="ORF">SAMN02745220_00259</name>
</gene>
<dbReference type="GO" id="GO:0019344">
    <property type="term" value="P:cysteine biosynthetic process"/>
    <property type="evidence" value="ECO:0007669"/>
    <property type="project" value="TreeGrafter"/>
</dbReference>
<evidence type="ECO:0000256" key="8">
    <source>
        <dbReference type="ARBA" id="ARBA00023032"/>
    </source>
</evidence>
<keyword evidence="6 10" id="KW-0812">Transmembrane</keyword>
<feature type="transmembrane region" description="Helical" evidence="10">
    <location>
        <begin position="212"/>
        <end position="230"/>
    </location>
</feature>
<evidence type="ECO:0000313" key="11">
    <source>
        <dbReference type="EMBL" id="SHO43026.1"/>
    </source>
</evidence>
<evidence type="ECO:0000313" key="12">
    <source>
        <dbReference type="Proteomes" id="UP000184603"/>
    </source>
</evidence>
<dbReference type="Proteomes" id="UP000184603">
    <property type="component" value="Unassembled WGS sequence"/>
</dbReference>
<evidence type="ECO:0000256" key="10">
    <source>
        <dbReference type="SAM" id="Phobius"/>
    </source>
</evidence>